<keyword evidence="6 9" id="KW-0560">Oxidoreductase</keyword>
<evidence type="ECO:0000256" key="9">
    <source>
        <dbReference type="RuleBase" id="RU003410"/>
    </source>
</evidence>
<dbReference type="EC" id="1.17.4.1" evidence="2 9"/>
<organism evidence="11 12">
    <name type="scientific">Chaetoceros tenuissimus</name>
    <dbReference type="NCBI Taxonomy" id="426638"/>
    <lineage>
        <taxon>Eukaryota</taxon>
        <taxon>Sar</taxon>
        <taxon>Stramenopiles</taxon>
        <taxon>Ochrophyta</taxon>
        <taxon>Bacillariophyta</taxon>
        <taxon>Coscinodiscophyceae</taxon>
        <taxon>Chaetocerotophycidae</taxon>
        <taxon>Chaetocerotales</taxon>
        <taxon>Chaetocerotaceae</taxon>
        <taxon>Chaetoceros</taxon>
    </lineage>
</organism>
<dbReference type="NCBIfam" id="TIGR02506">
    <property type="entry name" value="NrdE_NrdA"/>
    <property type="match status" value="1"/>
</dbReference>
<accession>A0AAD3D8Y6</accession>
<dbReference type="InterPro" id="IPR013509">
    <property type="entry name" value="RNR_lsu_N"/>
</dbReference>
<dbReference type="PRINTS" id="PR01183">
    <property type="entry name" value="RIBORDTASEM1"/>
</dbReference>
<reference evidence="11 12" key="1">
    <citation type="journal article" date="2021" name="Sci. Rep.">
        <title>The genome of the diatom Chaetoceros tenuissimus carries an ancient integrated fragment of an extant virus.</title>
        <authorList>
            <person name="Hongo Y."/>
            <person name="Kimura K."/>
            <person name="Takaki Y."/>
            <person name="Yoshida Y."/>
            <person name="Baba S."/>
            <person name="Kobayashi G."/>
            <person name="Nagasaki K."/>
            <person name="Hano T."/>
            <person name="Tomaru Y."/>
        </authorList>
    </citation>
    <scope>NUCLEOTIDE SEQUENCE [LARGE SCALE GENOMIC DNA]</scope>
    <source>
        <strain evidence="11 12">NIES-3715</strain>
    </source>
</reference>
<dbReference type="SUPFAM" id="SSF51998">
    <property type="entry name" value="PFL-like glycyl radical enzymes"/>
    <property type="match status" value="1"/>
</dbReference>
<evidence type="ECO:0000256" key="8">
    <source>
        <dbReference type="PROSITE-ProRule" id="PRU00492"/>
    </source>
</evidence>
<feature type="domain" description="ATP-cone" evidence="10">
    <location>
        <begin position="83"/>
        <end position="174"/>
    </location>
</feature>
<dbReference type="GO" id="GO:0004748">
    <property type="term" value="F:ribonucleoside-diphosphate reductase activity, thioredoxin disulfide as acceptor"/>
    <property type="evidence" value="ECO:0007669"/>
    <property type="project" value="UniProtKB-EC"/>
</dbReference>
<dbReference type="GO" id="GO:0005971">
    <property type="term" value="C:ribonucleoside-diphosphate reductase complex"/>
    <property type="evidence" value="ECO:0007669"/>
    <property type="project" value="TreeGrafter"/>
</dbReference>
<dbReference type="Pfam" id="PF03477">
    <property type="entry name" value="ATP-cone"/>
    <property type="match status" value="1"/>
</dbReference>
<dbReference type="GO" id="GO:0009263">
    <property type="term" value="P:deoxyribonucleotide biosynthetic process"/>
    <property type="evidence" value="ECO:0007669"/>
    <property type="project" value="UniProtKB-KW"/>
</dbReference>
<dbReference type="CDD" id="cd01679">
    <property type="entry name" value="RNR_I"/>
    <property type="match status" value="1"/>
</dbReference>
<dbReference type="PROSITE" id="PS51161">
    <property type="entry name" value="ATP_CONE"/>
    <property type="match status" value="1"/>
</dbReference>
<protein>
    <recommendedName>
        <fullName evidence="2 9">Ribonucleoside-diphosphate reductase</fullName>
        <ecNumber evidence="2 9">1.17.4.1</ecNumber>
    </recommendedName>
</protein>
<evidence type="ECO:0000313" key="12">
    <source>
        <dbReference type="Proteomes" id="UP001054902"/>
    </source>
</evidence>
<dbReference type="Pfam" id="PF00317">
    <property type="entry name" value="Ribonuc_red_lgN"/>
    <property type="match status" value="1"/>
</dbReference>
<comment type="caution">
    <text evidence="11">The sequence shown here is derived from an EMBL/GenBank/DDBJ whole genome shotgun (WGS) entry which is preliminary data.</text>
</comment>
<evidence type="ECO:0000256" key="5">
    <source>
        <dbReference type="ARBA" id="ARBA00022840"/>
    </source>
</evidence>
<evidence type="ECO:0000256" key="1">
    <source>
        <dbReference type="ARBA" id="ARBA00010406"/>
    </source>
</evidence>
<gene>
    <name evidence="11" type="ORF">CTEN210_15327</name>
</gene>
<evidence type="ECO:0000259" key="10">
    <source>
        <dbReference type="PROSITE" id="PS51161"/>
    </source>
</evidence>
<keyword evidence="12" id="KW-1185">Reference proteome</keyword>
<evidence type="ECO:0000256" key="7">
    <source>
        <dbReference type="ARBA" id="ARBA00023116"/>
    </source>
</evidence>
<comment type="catalytic activity">
    <reaction evidence="9">
        <text>a 2'-deoxyribonucleoside 5'-diphosphate + [thioredoxin]-disulfide + H2O = a ribonucleoside 5'-diphosphate + [thioredoxin]-dithiol</text>
        <dbReference type="Rhea" id="RHEA:23252"/>
        <dbReference type="Rhea" id="RHEA-COMP:10698"/>
        <dbReference type="Rhea" id="RHEA-COMP:10700"/>
        <dbReference type="ChEBI" id="CHEBI:15377"/>
        <dbReference type="ChEBI" id="CHEBI:29950"/>
        <dbReference type="ChEBI" id="CHEBI:50058"/>
        <dbReference type="ChEBI" id="CHEBI:57930"/>
        <dbReference type="ChEBI" id="CHEBI:73316"/>
        <dbReference type="EC" id="1.17.4.1"/>
    </reaction>
</comment>
<dbReference type="InterPro" id="IPR005144">
    <property type="entry name" value="ATP-cone_dom"/>
</dbReference>
<dbReference type="PANTHER" id="PTHR11573">
    <property type="entry name" value="RIBONUCLEOSIDE-DIPHOSPHATE REDUCTASE LARGE CHAIN"/>
    <property type="match status" value="1"/>
</dbReference>
<proteinExistence type="inferred from homology"/>
<dbReference type="InterPro" id="IPR000788">
    <property type="entry name" value="RNR_lg_C"/>
</dbReference>
<keyword evidence="3" id="KW-0021">Allosteric enzyme</keyword>
<dbReference type="Gene3D" id="3.20.70.20">
    <property type="match status" value="1"/>
</dbReference>
<keyword evidence="7 9" id="KW-0215">Deoxyribonucleotide synthesis</keyword>
<dbReference type="PANTHER" id="PTHR11573:SF6">
    <property type="entry name" value="RIBONUCLEOSIDE-DIPHOSPHATE REDUCTASE LARGE SUBUNIT"/>
    <property type="match status" value="1"/>
</dbReference>
<name>A0AAD3D8Y6_9STRA</name>
<dbReference type="Proteomes" id="UP001054902">
    <property type="component" value="Unassembled WGS sequence"/>
</dbReference>
<evidence type="ECO:0000313" key="11">
    <source>
        <dbReference type="EMBL" id="GFH58851.1"/>
    </source>
</evidence>
<comment type="similarity">
    <text evidence="1 9">Belongs to the ribonucleoside diphosphate reductase large chain family.</text>
</comment>
<evidence type="ECO:0000256" key="2">
    <source>
        <dbReference type="ARBA" id="ARBA00012274"/>
    </source>
</evidence>
<dbReference type="InterPro" id="IPR008926">
    <property type="entry name" value="RNR_R1-su_N"/>
</dbReference>
<dbReference type="Pfam" id="PF02867">
    <property type="entry name" value="Ribonuc_red_lgC"/>
    <property type="match status" value="1"/>
</dbReference>
<dbReference type="EMBL" id="BLLK01000062">
    <property type="protein sequence ID" value="GFH58851.1"/>
    <property type="molecule type" value="Genomic_DNA"/>
</dbReference>
<dbReference type="AlphaFoldDB" id="A0AAD3D8Y6"/>
<dbReference type="GO" id="GO:0005524">
    <property type="term" value="F:ATP binding"/>
    <property type="evidence" value="ECO:0007669"/>
    <property type="project" value="UniProtKB-UniRule"/>
</dbReference>
<keyword evidence="5 8" id="KW-0067">ATP-binding</keyword>
<dbReference type="SUPFAM" id="SSF48168">
    <property type="entry name" value="R1 subunit of ribonucleotide reductase, N-terminal domain"/>
    <property type="match status" value="1"/>
</dbReference>
<dbReference type="PROSITE" id="PS00089">
    <property type="entry name" value="RIBORED_LARGE"/>
    <property type="match status" value="1"/>
</dbReference>
<evidence type="ECO:0000256" key="4">
    <source>
        <dbReference type="ARBA" id="ARBA00022741"/>
    </source>
</evidence>
<dbReference type="InterPro" id="IPR013346">
    <property type="entry name" value="NrdE_NrdA_C"/>
</dbReference>
<comment type="function">
    <text evidence="9">Provides the precursors necessary for DNA synthesis. Catalyzes the biosynthesis of deoxyribonucleotides from the corresponding ribonucleotides.</text>
</comment>
<dbReference type="InterPro" id="IPR039718">
    <property type="entry name" value="Rrm1"/>
</dbReference>
<keyword evidence="4 8" id="KW-0547">Nucleotide-binding</keyword>
<evidence type="ECO:0000256" key="3">
    <source>
        <dbReference type="ARBA" id="ARBA00022533"/>
    </source>
</evidence>
<sequence length="906" mass="101881">MKFEFATVTLALSASIVQANFGHHSKPAFLSQSDKNGSETEKYQNPVLFRGGSTLLTRDDEEDDSKIFSLSSNMTAQAAEEELYVKKRDGSMEILDEAKIISRLEKLSTDLNKKYLDINSIAESVVRGAYQNMTSEEIDILASETAASKSTQHPDYARLAARICVSLNHKITPNTFTEGVELLFNGGDGFISPKIAQLVRRRGKEIDDHIVHERDMSFTYFGFKTLERSYLLKTEKGKIIERPQYMLMRVALGIHCCTKDEYISKEQEDENLKAAFETYEMMSQGYFTHASPTLFHSGTIHPQLSSCFLVQMSEDSINGIYDTLKRCAVISKSAGGIGLCVHNIRASGTYIKGTRGVSNGLVPMLRVYDVTSRYVDQGGGKRPGAFAIYLEPWHSDIFDVLNLRKNHGKEEQRARDLFYGLWIPDLFMQRVKEDGMWSLMCPDQCRGLAKCYGKDFNELYEKYESEGKYSRQVRARELWSAILDAQIETGTPYLLYKDAANKKSNQKNLGTIQCSNLCTEIIQYTDEEEVAVCNLASICLPKYVVSERGPYGSTNPDAGKAYFDHEALHEATKIVTRNLNKIIDVNKYPLPGAEKSNMRHRPIGLGVSGLADAFLRLGLPFTSEKAKQLNEAIFETIYHAALEASNELAEEEGAYETFDGSPASEGQLQFDLWGLEDKDTPSNRDAVSLDIIKQKYSSDVTGKGYNWSDLKSRIQRKGLRNSLLVAPMPTASTSQVLGVNECFEPFVSNLYLRRVKAGEFIMANPHLLQDLTDRGLWNPAVRNQLMRDSGSVAKIDCIPQRLKELYKTVWELKMKDIIDMAADRGKFIDQSQSLNLFVADPKPDRLTSMHFYAWQKGLKTGMYYLRTKPAVNAIQYTVEKGEDPTSQTFASQIPSNEDDVCLSCSA</sequence>
<evidence type="ECO:0000256" key="6">
    <source>
        <dbReference type="ARBA" id="ARBA00023002"/>
    </source>
</evidence>